<dbReference type="InterPro" id="IPR022742">
    <property type="entry name" value="Hydrolase_4"/>
</dbReference>
<evidence type="ECO:0000313" key="4">
    <source>
        <dbReference type="Proteomes" id="UP000320516"/>
    </source>
</evidence>
<dbReference type="EMBL" id="VITV01000002">
    <property type="protein sequence ID" value="TWB79928.1"/>
    <property type="molecule type" value="Genomic_DNA"/>
</dbReference>
<evidence type="ECO:0000313" key="3">
    <source>
        <dbReference type="EMBL" id="TWB79928.1"/>
    </source>
</evidence>
<proteinExistence type="predicted"/>
<dbReference type="GO" id="GO:0052689">
    <property type="term" value="F:carboxylic ester hydrolase activity"/>
    <property type="evidence" value="ECO:0007669"/>
    <property type="project" value="TreeGrafter"/>
</dbReference>
<dbReference type="RefSeq" id="WP_145609381.1">
    <property type="nucleotide sequence ID" value="NZ_JARPAF010000002.1"/>
</dbReference>
<dbReference type="InterPro" id="IPR053145">
    <property type="entry name" value="AB_hydrolase_Est10"/>
</dbReference>
<gene>
    <name evidence="3" type="ORF">FBZ87_102350</name>
</gene>
<dbReference type="Pfam" id="PF12146">
    <property type="entry name" value="Hydrolase_4"/>
    <property type="match status" value="1"/>
</dbReference>
<feature type="domain" description="Serine aminopeptidase S33" evidence="2">
    <location>
        <begin position="83"/>
        <end position="173"/>
    </location>
</feature>
<dbReference type="PANTHER" id="PTHR43265">
    <property type="entry name" value="ESTERASE ESTD"/>
    <property type="match status" value="1"/>
</dbReference>
<dbReference type="PANTHER" id="PTHR43265:SF1">
    <property type="entry name" value="ESTERASE ESTD"/>
    <property type="match status" value="1"/>
</dbReference>
<dbReference type="SUPFAM" id="SSF53474">
    <property type="entry name" value="alpha/beta-Hydrolases"/>
    <property type="match status" value="1"/>
</dbReference>
<feature type="signal peptide" evidence="1">
    <location>
        <begin position="1"/>
        <end position="28"/>
    </location>
</feature>
<keyword evidence="1" id="KW-0732">Signal</keyword>
<comment type="caution">
    <text evidence="3">The sequence shown here is derived from an EMBL/GenBank/DDBJ whole genome shotgun (WGS) entry which is preliminary data.</text>
</comment>
<evidence type="ECO:0000259" key="2">
    <source>
        <dbReference type="Pfam" id="PF12146"/>
    </source>
</evidence>
<reference evidence="3 4" key="1">
    <citation type="submission" date="2019-06" db="EMBL/GenBank/DDBJ databases">
        <title>Genomic Encyclopedia of Type Strains, Phase IV (KMG-V): Genome sequencing to study the core and pangenomes of soil and plant-associated prokaryotes.</title>
        <authorList>
            <person name="Whitman W."/>
        </authorList>
    </citation>
    <scope>NUCLEOTIDE SEQUENCE [LARGE SCALE GENOMIC DNA]</scope>
    <source>
        <strain evidence="3 4">BR 12005</strain>
    </source>
</reference>
<sequence>MMRARHWKGVLLLVALFATGLTTGRAGAMEQEVTVNGGPGPLAGTLQMPDTAPPGPIPAVLMVPASGPVDRNGNGPSLRTDALRQLAQSLALKGIASLRIDKRGVGASKAALAREEDLRLNTYVQDTGQWLAFLRAQPGIGPIFLLGHSEGGLTAILLAEQAPVAGLILVATPGRTYGDMMRQQLPRTDLALDVQRAALDAITQLEQGRPVTKVPPPLMSLFRPSIQPYLISELTIDPAAELARTSQPVLVLQGTNDIQIDMSDAIRLSQARQGVRLERLEGVNHMMKNAPLNDRAGNLATYTDPGLAINPGITSAIVRFVRGNGAGGP</sequence>
<dbReference type="Proteomes" id="UP000320516">
    <property type="component" value="Unassembled WGS sequence"/>
</dbReference>
<organism evidence="3 4">
    <name type="scientific">Nitrospirillum amazonense</name>
    <dbReference type="NCBI Taxonomy" id="28077"/>
    <lineage>
        <taxon>Bacteria</taxon>
        <taxon>Pseudomonadati</taxon>
        <taxon>Pseudomonadota</taxon>
        <taxon>Alphaproteobacteria</taxon>
        <taxon>Rhodospirillales</taxon>
        <taxon>Azospirillaceae</taxon>
        <taxon>Nitrospirillum</taxon>
    </lineage>
</organism>
<dbReference type="InterPro" id="IPR029058">
    <property type="entry name" value="AB_hydrolase_fold"/>
</dbReference>
<name>A0A560K9C5_9PROT</name>
<dbReference type="Gene3D" id="3.40.50.1820">
    <property type="entry name" value="alpha/beta hydrolase"/>
    <property type="match status" value="1"/>
</dbReference>
<evidence type="ECO:0000256" key="1">
    <source>
        <dbReference type="SAM" id="SignalP"/>
    </source>
</evidence>
<dbReference type="AlphaFoldDB" id="A0A560K9C5"/>
<protein>
    <recommendedName>
        <fullName evidence="2">Serine aminopeptidase S33 domain-containing protein</fullName>
    </recommendedName>
</protein>
<feature type="chain" id="PRO_5022117301" description="Serine aminopeptidase S33 domain-containing protein" evidence="1">
    <location>
        <begin position="29"/>
        <end position="329"/>
    </location>
</feature>
<accession>A0A560K9C5</accession>